<keyword evidence="10" id="KW-1185">Reference proteome</keyword>
<evidence type="ECO:0000313" key="9">
    <source>
        <dbReference type="EMBL" id="NKE67091.1"/>
    </source>
</evidence>
<evidence type="ECO:0000256" key="6">
    <source>
        <dbReference type="ARBA" id="ARBA00023237"/>
    </source>
</evidence>
<keyword evidence="4 7" id="KW-0732">Signal</keyword>
<organism evidence="9 10">
    <name type="scientific">Ramlibacter lithotrophicus</name>
    <dbReference type="NCBI Taxonomy" id="2606681"/>
    <lineage>
        <taxon>Bacteria</taxon>
        <taxon>Pseudomonadati</taxon>
        <taxon>Pseudomonadota</taxon>
        <taxon>Betaproteobacteria</taxon>
        <taxon>Burkholderiales</taxon>
        <taxon>Comamonadaceae</taxon>
        <taxon>Ramlibacter</taxon>
    </lineage>
</organism>
<dbReference type="GO" id="GO:0019867">
    <property type="term" value="C:outer membrane"/>
    <property type="evidence" value="ECO:0007669"/>
    <property type="project" value="InterPro"/>
</dbReference>
<evidence type="ECO:0000313" key="10">
    <source>
        <dbReference type="Proteomes" id="UP000521868"/>
    </source>
</evidence>
<evidence type="ECO:0000256" key="4">
    <source>
        <dbReference type="ARBA" id="ARBA00022729"/>
    </source>
</evidence>
<dbReference type="Gene3D" id="2.40.160.50">
    <property type="entry name" value="membrane protein fhac: a member of the omp85/tpsb transporter family"/>
    <property type="match status" value="1"/>
</dbReference>
<accession>A0A7X6I742</accession>
<comment type="subcellular location">
    <subcellularLocation>
        <location evidence="1">Membrane</location>
    </subcellularLocation>
</comment>
<evidence type="ECO:0000256" key="1">
    <source>
        <dbReference type="ARBA" id="ARBA00004370"/>
    </source>
</evidence>
<dbReference type="Proteomes" id="UP000521868">
    <property type="component" value="Unassembled WGS sequence"/>
</dbReference>
<evidence type="ECO:0000256" key="5">
    <source>
        <dbReference type="ARBA" id="ARBA00023136"/>
    </source>
</evidence>
<dbReference type="AlphaFoldDB" id="A0A7X6I742"/>
<sequence length="617" mass="67852">MPFSCIARCRGRFLRLRVAAALVLGAVVGAPPVLAQLPAQQQQPAGVPSFDVDLRAPDSVRPLLDRHLELRRYREVTDLDDAELARLMALAERDVRELVATLGFFDPRITIRREPGERPRPLIVVEVEPGQPTMVSAAVLSFEGEITEDADPAAREQREEIRGGWRLPPGHRFTQEAWDDAKTTALRQLVTRRHPAGKVSYSLADIDAPAGWAKLDVRLDSGPLFRLGPMEVTGIERYDPQLVPRIARLPAGTVYDQNRIEEAQLRLAGSGYFDSAFIFVDPGSDPKAAPVQVNVREAPLHKWVLGVGISTDSGPRTSLEYLNNRVPGIGWRAQTKIQVERKSPFIETEWTAVPGPDLWRWGVLARGERVDDGEFVTHGQRLRVGRTRAEDHIDRSVYVQYDRASVQALPGITTPPEDQGDGTAVSANYVWTGRYFDRRPFPTSGFGVGFELGGGLTLTGSRSPFQRTVVRWLGIRPLTEGRLQLRAEGGAVLARGKARVPATQLFRTGGDTTVRGYGYRDIGVALPGGKVGPGRFMAVGSAEWQRPIRRNGLPTEFESALFVDAGAVSDRLGGLRPSFGVGAGVRWKSPLGPLQVDLAYGVKARRVRLHFNVGVTF</sequence>
<dbReference type="Pfam" id="PF01103">
    <property type="entry name" value="Omp85"/>
    <property type="match status" value="1"/>
</dbReference>
<evidence type="ECO:0000256" key="7">
    <source>
        <dbReference type="SAM" id="SignalP"/>
    </source>
</evidence>
<evidence type="ECO:0000256" key="2">
    <source>
        <dbReference type="ARBA" id="ARBA00022452"/>
    </source>
</evidence>
<comment type="caution">
    <text evidence="9">The sequence shown here is derived from an EMBL/GenBank/DDBJ whole genome shotgun (WGS) entry which is preliminary data.</text>
</comment>
<protein>
    <submittedName>
        <fullName evidence="9">BamA/TamA family outer membrane protein</fullName>
    </submittedName>
</protein>
<feature type="domain" description="Bacterial surface antigen (D15)" evidence="8">
    <location>
        <begin position="407"/>
        <end position="617"/>
    </location>
</feature>
<keyword evidence="6" id="KW-0998">Cell outer membrane</keyword>
<dbReference type="Gene3D" id="3.10.20.310">
    <property type="entry name" value="membrane protein fhac"/>
    <property type="match status" value="1"/>
</dbReference>
<gene>
    <name evidence="9" type="ORF">RAMLITH_14790</name>
</gene>
<evidence type="ECO:0000256" key="3">
    <source>
        <dbReference type="ARBA" id="ARBA00022692"/>
    </source>
</evidence>
<dbReference type="InterPro" id="IPR000184">
    <property type="entry name" value="Bac_surfAg_D15"/>
</dbReference>
<dbReference type="PANTHER" id="PTHR12815">
    <property type="entry name" value="SORTING AND ASSEMBLY MACHINERY SAMM50 PROTEIN FAMILY MEMBER"/>
    <property type="match status" value="1"/>
</dbReference>
<evidence type="ECO:0000259" key="8">
    <source>
        <dbReference type="Pfam" id="PF01103"/>
    </source>
</evidence>
<feature type="chain" id="PRO_5031078483" evidence="7">
    <location>
        <begin position="36"/>
        <end position="617"/>
    </location>
</feature>
<keyword evidence="2" id="KW-1134">Transmembrane beta strand</keyword>
<name>A0A7X6I742_9BURK</name>
<feature type="signal peptide" evidence="7">
    <location>
        <begin position="1"/>
        <end position="35"/>
    </location>
</feature>
<dbReference type="PANTHER" id="PTHR12815:SF47">
    <property type="entry name" value="TRANSLOCATION AND ASSEMBLY MODULE SUBUNIT TAMA"/>
    <property type="match status" value="1"/>
</dbReference>
<keyword evidence="5" id="KW-0472">Membrane</keyword>
<dbReference type="EMBL" id="VTOX01000005">
    <property type="protein sequence ID" value="NKE67091.1"/>
    <property type="molecule type" value="Genomic_DNA"/>
</dbReference>
<keyword evidence="3" id="KW-0812">Transmembrane</keyword>
<reference evidence="9 10" key="1">
    <citation type="journal article" date="2020" name="Nature">
        <title>Bacterial chemolithoautotrophy via manganese oxidation.</title>
        <authorList>
            <person name="Yu H."/>
            <person name="Leadbetter J.R."/>
        </authorList>
    </citation>
    <scope>NUCLEOTIDE SEQUENCE [LARGE SCALE GENOMIC DNA]</scope>
    <source>
        <strain evidence="9 10">RBP-1</strain>
    </source>
</reference>
<proteinExistence type="predicted"/>
<dbReference type="InterPro" id="IPR039910">
    <property type="entry name" value="D15-like"/>
</dbReference>